<dbReference type="EMBL" id="WNIA01000722">
    <property type="protein sequence ID" value="MTW00129.1"/>
    <property type="molecule type" value="Genomic_DNA"/>
</dbReference>
<name>A0A6I3UZS6_STREE</name>
<protein>
    <submittedName>
        <fullName evidence="2">DUF1828 domain-containing protein</fullName>
    </submittedName>
</protein>
<comment type="caution">
    <text evidence="2">The sequence shown here is derived from an EMBL/GenBank/DDBJ whole genome shotgun (WGS) entry which is preliminary data.</text>
</comment>
<dbReference type="Pfam" id="PF08861">
    <property type="entry name" value="DUF1828"/>
    <property type="match status" value="1"/>
</dbReference>
<accession>A0A6I3UZS6</accession>
<feature type="domain" description="DUF1828" evidence="1">
    <location>
        <begin position="1"/>
        <end position="88"/>
    </location>
</feature>
<reference evidence="2 3" key="1">
    <citation type="submission" date="2019-11" db="EMBL/GenBank/DDBJ databases">
        <title>Growth characteristics of pneumococcus vary with the chemical composition of the capsule and with environmental conditions.</title>
        <authorList>
            <person name="Tothpal A."/>
            <person name="Desobry K."/>
            <person name="Joshi S."/>
            <person name="Wyllie A.L."/>
            <person name="Weinberger D.M."/>
        </authorList>
    </citation>
    <scope>NUCLEOTIDE SEQUENCE [LARGE SCALE GENOMIC DNA]</scope>
    <source>
        <strain evidence="3">pnumococcus19F</strain>
    </source>
</reference>
<gene>
    <name evidence="2" type="ORF">GM536_14050</name>
</gene>
<evidence type="ECO:0000259" key="1">
    <source>
        <dbReference type="Pfam" id="PF08861"/>
    </source>
</evidence>
<evidence type="ECO:0000313" key="3">
    <source>
        <dbReference type="Proteomes" id="UP000437160"/>
    </source>
</evidence>
<dbReference type="AlphaFoldDB" id="A0A6I3UZS6"/>
<dbReference type="Proteomes" id="UP000437160">
    <property type="component" value="Unassembled WGS sequence"/>
</dbReference>
<dbReference type="InterPro" id="IPR014960">
    <property type="entry name" value="DUF1828"/>
</dbReference>
<feature type="non-terminal residue" evidence="2">
    <location>
        <position position="1"/>
    </location>
</feature>
<proteinExistence type="predicted"/>
<evidence type="ECO:0000313" key="2">
    <source>
        <dbReference type="EMBL" id="MTW00129.1"/>
    </source>
</evidence>
<feature type="non-terminal residue" evidence="2">
    <location>
        <position position="92"/>
    </location>
</feature>
<organism evidence="2 3">
    <name type="scientific">Streptococcus pneumoniae</name>
    <dbReference type="NCBI Taxonomy" id="1313"/>
    <lineage>
        <taxon>Bacteria</taxon>
        <taxon>Bacillati</taxon>
        <taxon>Bacillota</taxon>
        <taxon>Bacilli</taxon>
        <taxon>Lactobacillales</taxon>
        <taxon>Streptococcaceae</taxon>
        <taxon>Streptococcus</taxon>
    </lineage>
</organism>
<sequence>FIDPLGEAIGFSIKSNGKHLTVTDDGYTIWNLSINNIDVTKKGRRQDIFNSLLHFNGFDLHDGAIERTTGKEHLGQVIHDMTQLLMNVYDFI</sequence>